<accession>A0ABR2LQQ1</accession>
<dbReference type="InterPro" id="IPR001841">
    <property type="entry name" value="Znf_RING"/>
</dbReference>
<evidence type="ECO:0000313" key="5">
    <source>
        <dbReference type="EMBL" id="KAK8947843.1"/>
    </source>
</evidence>
<keyword evidence="1" id="KW-0862">Zinc</keyword>
<comment type="caution">
    <text evidence="5">The sequence shown here is derived from an EMBL/GenBank/DDBJ whole genome shotgun (WGS) entry which is preliminary data.</text>
</comment>
<feature type="chain" id="PRO_5046106069" evidence="3">
    <location>
        <begin position="18"/>
        <end position="198"/>
    </location>
</feature>
<feature type="domain" description="RING-type" evidence="4">
    <location>
        <begin position="144"/>
        <end position="184"/>
    </location>
</feature>
<sequence>MGAIVLFAVVLRKFSLLRPMMLKWKIDIMVCTSMFLIGQMEWRGEANQREESLSLLEEERRAKDVAEANCKRRQEGLRHKLDVDFQRYRDDIHRLEEELSRLRVAAASAQSGGADAPKPLAESNRKNLLPEVRVLPRSGNHRICLLCREQEVSVVFLPCAHQVLCHSCNEGQRERKNHICLACKKHVEDRIHVYGASS</sequence>
<evidence type="ECO:0000259" key="4">
    <source>
        <dbReference type="PROSITE" id="PS50089"/>
    </source>
</evidence>
<feature type="signal peptide" evidence="3">
    <location>
        <begin position="1"/>
        <end position="17"/>
    </location>
</feature>
<reference evidence="5 6" key="1">
    <citation type="journal article" date="2022" name="Nat. Plants">
        <title>Genomes of leafy and leafless Platanthera orchids illuminate the evolution of mycoheterotrophy.</title>
        <authorList>
            <person name="Li M.H."/>
            <person name="Liu K.W."/>
            <person name="Li Z."/>
            <person name="Lu H.C."/>
            <person name="Ye Q.L."/>
            <person name="Zhang D."/>
            <person name="Wang J.Y."/>
            <person name="Li Y.F."/>
            <person name="Zhong Z.M."/>
            <person name="Liu X."/>
            <person name="Yu X."/>
            <person name="Liu D.K."/>
            <person name="Tu X.D."/>
            <person name="Liu B."/>
            <person name="Hao Y."/>
            <person name="Liao X.Y."/>
            <person name="Jiang Y.T."/>
            <person name="Sun W.H."/>
            <person name="Chen J."/>
            <person name="Chen Y.Q."/>
            <person name="Ai Y."/>
            <person name="Zhai J.W."/>
            <person name="Wu S.S."/>
            <person name="Zhou Z."/>
            <person name="Hsiao Y.Y."/>
            <person name="Wu W.L."/>
            <person name="Chen Y.Y."/>
            <person name="Lin Y.F."/>
            <person name="Hsu J.L."/>
            <person name="Li C.Y."/>
            <person name="Wang Z.W."/>
            <person name="Zhao X."/>
            <person name="Zhong W.Y."/>
            <person name="Ma X.K."/>
            <person name="Ma L."/>
            <person name="Huang J."/>
            <person name="Chen G.Z."/>
            <person name="Huang M.Z."/>
            <person name="Huang L."/>
            <person name="Peng D.H."/>
            <person name="Luo Y.B."/>
            <person name="Zou S.Q."/>
            <person name="Chen S.P."/>
            <person name="Lan S."/>
            <person name="Tsai W.C."/>
            <person name="Van de Peer Y."/>
            <person name="Liu Z.J."/>
        </authorList>
    </citation>
    <scope>NUCLEOTIDE SEQUENCE [LARGE SCALE GENOMIC DNA]</scope>
    <source>
        <strain evidence="5">Lor288</strain>
    </source>
</reference>
<gene>
    <name evidence="5" type="primary">MIP1</name>
    <name evidence="5" type="ORF">KSP40_PGU015635</name>
</gene>
<keyword evidence="1" id="KW-0863">Zinc-finger</keyword>
<evidence type="ECO:0000256" key="1">
    <source>
        <dbReference type="PROSITE-ProRule" id="PRU00175"/>
    </source>
</evidence>
<dbReference type="SUPFAM" id="SSF57850">
    <property type="entry name" value="RING/U-box"/>
    <property type="match status" value="1"/>
</dbReference>
<dbReference type="Proteomes" id="UP001412067">
    <property type="component" value="Unassembled WGS sequence"/>
</dbReference>
<organism evidence="5 6">
    <name type="scientific">Platanthera guangdongensis</name>
    <dbReference type="NCBI Taxonomy" id="2320717"/>
    <lineage>
        <taxon>Eukaryota</taxon>
        <taxon>Viridiplantae</taxon>
        <taxon>Streptophyta</taxon>
        <taxon>Embryophyta</taxon>
        <taxon>Tracheophyta</taxon>
        <taxon>Spermatophyta</taxon>
        <taxon>Magnoliopsida</taxon>
        <taxon>Liliopsida</taxon>
        <taxon>Asparagales</taxon>
        <taxon>Orchidaceae</taxon>
        <taxon>Orchidoideae</taxon>
        <taxon>Orchideae</taxon>
        <taxon>Orchidinae</taxon>
        <taxon>Platanthera</taxon>
    </lineage>
</organism>
<dbReference type="PANTHER" id="PTHR46405:SF3">
    <property type="entry name" value="RING_U-BOX SUPERFAMILY PROTEIN"/>
    <property type="match status" value="1"/>
</dbReference>
<dbReference type="EMBL" id="JBBWWR010000016">
    <property type="protein sequence ID" value="KAK8947843.1"/>
    <property type="molecule type" value="Genomic_DNA"/>
</dbReference>
<dbReference type="PROSITE" id="PS50089">
    <property type="entry name" value="ZF_RING_2"/>
    <property type="match status" value="1"/>
</dbReference>
<dbReference type="InterPro" id="IPR013083">
    <property type="entry name" value="Znf_RING/FYVE/PHD"/>
</dbReference>
<dbReference type="PANTHER" id="PTHR46405">
    <property type="entry name" value="OS05G0141500 PROTEIN"/>
    <property type="match status" value="1"/>
</dbReference>
<evidence type="ECO:0000313" key="6">
    <source>
        <dbReference type="Proteomes" id="UP001412067"/>
    </source>
</evidence>
<proteinExistence type="predicted"/>
<evidence type="ECO:0000256" key="2">
    <source>
        <dbReference type="SAM" id="Coils"/>
    </source>
</evidence>
<keyword evidence="6" id="KW-1185">Reference proteome</keyword>
<keyword evidence="3" id="KW-0732">Signal</keyword>
<protein>
    <submittedName>
        <fullName evidence="5">MND1-interacting protein 1</fullName>
    </submittedName>
</protein>
<keyword evidence="1" id="KW-0479">Metal-binding</keyword>
<evidence type="ECO:0000256" key="3">
    <source>
        <dbReference type="SAM" id="SignalP"/>
    </source>
</evidence>
<keyword evidence="2" id="KW-0175">Coiled coil</keyword>
<dbReference type="Pfam" id="PF13920">
    <property type="entry name" value="zf-C3HC4_3"/>
    <property type="match status" value="1"/>
</dbReference>
<dbReference type="Gene3D" id="3.30.40.10">
    <property type="entry name" value="Zinc/RING finger domain, C3HC4 (zinc finger)"/>
    <property type="match status" value="1"/>
</dbReference>
<name>A0ABR2LQQ1_9ASPA</name>
<dbReference type="InterPro" id="IPR046934">
    <property type="entry name" value="PIR2-like"/>
</dbReference>
<feature type="coiled-coil region" evidence="2">
    <location>
        <begin position="78"/>
        <end position="112"/>
    </location>
</feature>